<dbReference type="AlphaFoldDB" id="A0A3N4KD33"/>
<feature type="compositionally biased region" description="Basic and acidic residues" evidence="1">
    <location>
        <begin position="65"/>
        <end position="80"/>
    </location>
</feature>
<name>A0A3N4KD33_9PEZI</name>
<feature type="region of interest" description="Disordered" evidence="1">
    <location>
        <begin position="1"/>
        <end position="30"/>
    </location>
</feature>
<reference evidence="2 3" key="1">
    <citation type="journal article" date="2018" name="Nat. Ecol. Evol.">
        <title>Pezizomycetes genomes reveal the molecular basis of ectomycorrhizal truffle lifestyle.</title>
        <authorList>
            <person name="Murat C."/>
            <person name="Payen T."/>
            <person name="Noel B."/>
            <person name="Kuo A."/>
            <person name="Morin E."/>
            <person name="Chen J."/>
            <person name="Kohler A."/>
            <person name="Krizsan K."/>
            <person name="Balestrini R."/>
            <person name="Da Silva C."/>
            <person name="Montanini B."/>
            <person name="Hainaut M."/>
            <person name="Levati E."/>
            <person name="Barry K.W."/>
            <person name="Belfiori B."/>
            <person name="Cichocki N."/>
            <person name="Clum A."/>
            <person name="Dockter R.B."/>
            <person name="Fauchery L."/>
            <person name="Guy J."/>
            <person name="Iotti M."/>
            <person name="Le Tacon F."/>
            <person name="Lindquist E.A."/>
            <person name="Lipzen A."/>
            <person name="Malagnac F."/>
            <person name="Mello A."/>
            <person name="Molinier V."/>
            <person name="Miyauchi S."/>
            <person name="Poulain J."/>
            <person name="Riccioni C."/>
            <person name="Rubini A."/>
            <person name="Sitrit Y."/>
            <person name="Splivallo R."/>
            <person name="Traeger S."/>
            <person name="Wang M."/>
            <person name="Zifcakova L."/>
            <person name="Wipf D."/>
            <person name="Zambonelli A."/>
            <person name="Paolocci F."/>
            <person name="Nowrousian M."/>
            <person name="Ottonello S."/>
            <person name="Baldrian P."/>
            <person name="Spatafora J.W."/>
            <person name="Henrissat B."/>
            <person name="Nagy L.G."/>
            <person name="Aury J.M."/>
            <person name="Wincker P."/>
            <person name="Grigoriev I.V."/>
            <person name="Bonfante P."/>
            <person name="Martin F.M."/>
        </authorList>
    </citation>
    <scope>NUCLEOTIDE SEQUENCE [LARGE SCALE GENOMIC DNA]</scope>
    <source>
        <strain evidence="2 3">CCBAS932</strain>
    </source>
</reference>
<evidence type="ECO:0000256" key="1">
    <source>
        <dbReference type="SAM" id="MobiDB-lite"/>
    </source>
</evidence>
<gene>
    <name evidence="2" type="ORF">P167DRAFT_580706</name>
</gene>
<organism evidence="2 3">
    <name type="scientific">Morchella conica CCBAS932</name>
    <dbReference type="NCBI Taxonomy" id="1392247"/>
    <lineage>
        <taxon>Eukaryota</taxon>
        <taxon>Fungi</taxon>
        <taxon>Dikarya</taxon>
        <taxon>Ascomycota</taxon>
        <taxon>Pezizomycotina</taxon>
        <taxon>Pezizomycetes</taxon>
        <taxon>Pezizales</taxon>
        <taxon>Morchellaceae</taxon>
        <taxon>Morchella</taxon>
    </lineage>
</organism>
<proteinExistence type="predicted"/>
<evidence type="ECO:0000313" key="2">
    <source>
        <dbReference type="EMBL" id="RPB06321.1"/>
    </source>
</evidence>
<feature type="compositionally biased region" description="Low complexity" evidence="1">
    <location>
        <begin position="18"/>
        <end position="27"/>
    </location>
</feature>
<dbReference type="InParanoid" id="A0A3N4KD33"/>
<feature type="region of interest" description="Disordered" evidence="1">
    <location>
        <begin position="65"/>
        <end position="85"/>
    </location>
</feature>
<dbReference type="Proteomes" id="UP000277580">
    <property type="component" value="Unassembled WGS sequence"/>
</dbReference>
<accession>A0A3N4KD33</accession>
<evidence type="ECO:0000313" key="3">
    <source>
        <dbReference type="Proteomes" id="UP000277580"/>
    </source>
</evidence>
<sequence length="135" mass="15737">MAIQRLVGSEKTYQEDCSYSSSSSSSYFQHRKDPHKAVWQHLLHHANSFVGDSAHKAAYSAIKEERKAEAGDKKTREKRNSARWKARNARKVKWSSVIGTAKRKVEIQLRRAREFSEEALKKLVDDKMTEWDWNN</sequence>
<dbReference type="EMBL" id="ML119458">
    <property type="protein sequence ID" value="RPB06321.1"/>
    <property type="molecule type" value="Genomic_DNA"/>
</dbReference>
<protein>
    <submittedName>
        <fullName evidence="2">Uncharacterized protein</fullName>
    </submittedName>
</protein>
<keyword evidence="3" id="KW-1185">Reference proteome</keyword>